<comment type="caution">
    <text evidence="1">The sequence shown here is derived from an EMBL/GenBank/DDBJ whole genome shotgun (WGS) entry which is preliminary data.</text>
</comment>
<evidence type="ECO:0000313" key="2">
    <source>
        <dbReference type="Proteomes" id="UP001597368"/>
    </source>
</evidence>
<dbReference type="Proteomes" id="UP001597368">
    <property type="component" value="Unassembled WGS sequence"/>
</dbReference>
<dbReference type="RefSeq" id="WP_379570533.1">
    <property type="nucleotide sequence ID" value="NZ_JBHUFV010000013.1"/>
</dbReference>
<reference evidence="2" key="1">
    <citation type="journal article" date="2019" name="Int. J. Syst. Evol. Microbiol.">
        <title>The Global Catalogue of Microorganisms (GCM) 10K type strain sequencing project: providing services to taxonomists for standard genome sequencing and annotation.</title>
        <authorList>
            <consortium name="The Broad Institute Genomics Platform"/>
            <consortium name="The Broad Institute Genome Sequencing Center for Infectious Disease"/>
            <person name="Wu L."/>
            <person name="Ma J."/>
        </authorList>
    </citation>
    <scope>NUCLEOTIDE SEQUENCE [LARGE SCALE GENOMIC DNA]</scope>
    <source>
        <strain evidence="2">ICMP 6774ER</strain>
    </source>
</reference>
<dbReference type="EMBL" id="JBHUFV010000013">
    <property type="protein sequence ID" value="MFD1931299.1"/>
    <property type="molecule type" value="Genomic_DNA"/>
</dbReference>
<organism evidence="1 2">
    <name type="scientific">Nonomuraea mangrovi</name>
    <dbReference type="NCBI Taxonomy" id="2316207"/>
    <lineage>
        <taxon>Bacteria</taxon>
        <taxon>Bacillati</taxon>
        <taxon>Actinomycetota</taxon>
        <taxon>Actinomycetes</taxon>
        <taxon>Streptosporangiales</taxon>
        <taxon>Streptosporangiaceae</taxon>
        <taxon>Nonomuraea</taxon>
    </lineage>
</organism>
<protein>
    <submittedName>
        <fullName evidence="1">Uncharacterized protein</fullName>
    </submittedName>
</protein>
<accession>A0ABW4SQ72</accession>
<gene>
    <name evidence="1" type="ORF">ACFSKW_07420</name>
</gene>
<keyword evidence="2" id="KW-1185">Reference proteome</keyword>
<name>A0ABW4SQ72_9ACTN</name>
<proteinExistence type="predicted"/>
<sequence>MLYHQGGPIPLGDPPAADAQARALAAALLTVAADQPPAAAALPPQ</sequence>
<evidence type="ECO:0000313" key="1">
    <source>
        <dbReference type="EMBL" id="MFD1931299.1"/>
    </source>
</evidence>